<evidence type="ECO:0000313" key="1">
    <source>
        <dbReference type="EMBL" id="MFC5055957.1"/>
    </source>
</evidence>
<evidence type="ECO:0000313" key="2">
    <source>
        <dbReference type="Proteomes" id="UP001595833"/>
    </source>
</evidence>
<comment type="caution">
    <text evidence="1">The sequence shown here is derived from an EMBL/GenBank/DDBJ whole genome shotgun (WGS) entry which is preliminary data.</text>
</comment>
<keyword evidence="2" id="KW-1185">Reference proteome</keyword>
<dbReference type="RefSeq" id="WP_344039761.1">
    <property type="nucleotide sequence ID" value="NZ_BAAAKE010000018.1"/>
</dbReference>
<proteinExistence type="predicted"/>
<accession>A0ABV9Y2J1</accession>
<organism evidence="1 2">
    <name type="scientific">Saccharothrix xinjiangensis</name>
    <dbReference type="NCBI Taxonomy" id="204798"/>
    <lineage>
        <taxon>Bacteria</taxon>
        <taxon>Bacillati</taxon>
        <taxon>Actinomycetota</taxon>
        <taxon>Actinomycetes</taxon>
        <taxon>Pseudonocardiales</taxon>
        <taxon>Pseudonocardiaceae</taxon>
        <taxon>Saccharothrix</taxon>
    </lineage>
</organism>
<gene>
    <name evidence="1" type="ORF">ACFPFM_19640</name>
</gene>
<dbReference type="Proteomes" id="UP001595833">
    <property type="component" value="Unassembled WGS sequence"/>
</dbReference>
<dbReference type="EMBL" id="JBHSJB010000017">
    <property type="protein sequence ID" value="MFC5055957.1"/>
    <property type="molecule type" value="Genomic_DNA"/>
</dbReference>
<sequence>MGIELTEQGEFDGRYTRVSLEGRHLVYGGMDHPRRGEACEVGTFYRELIYCTGGSDTVVVIGLADFSSYRIIDERPDLRHQAEAGRRAARQVLDALTRGSAWRAPSTSSPPCASAAAP</sequence>
<protein>
    <submittedName>
        <fullName evidence="1">Uncharacterized protein</fullName>
    </submittedName>
</protein>
<name>A0ABV9Y2J1_9PSEU</name>
<reference evidence="2" key="1">
    <citation type="journal article" date="2019" name="Int. J. Syst. Evol. Microbiol.">
        <title>The Global Catalogue of Microorganisms (GCM) 10K type strain sequencing project: providing services to taxonomists for standard genome sequencing and annotation.</title>
        <authorList>
            <consortium name="The Broad Institute Genomics Platform"/>
            <consortium name="The Broad Institute Genome Sequencing Center for Infectious Disease"/>
            <person name="Wu L."/>
            <person name="Ma J."/>
        </authorList>
    </citation>
    <scope>NUCLEOTIDE SEQUENCE [LARGE SCALE GENOMIC DNA]</scope>
    <source>
        <strain evidence="2">KCTC 12848</strain>
    </source>
</reference>